<dbReference type="Pfam" id="PF05380">
    <property type="entry name" value="Peptidase_A17"/>
    <property type="match status" value="1"/>
</dbReference>
<dbReference type="Gene3D" id="3.10.10.10">
    <property type="entry name" value="HIV Type 1 Reverse Transcriptase, subunit A, domain 1"/>
    <property type="match status" value="1"/>
</dbReference>
<feature type="region of interest" description="Disordered" evidence="1">
    <location>
        <begin position="569"/>
        <end position="590"/>
    </location>
</feature>
<dbReference type="InterPro" id="IPR001584">
    <property type="entry name" value="Integrase_cat-core"/>
</dbReference>
<comment type="caution">
    <text evidence="3">The sequence shown here is derived from an EMBL/GenBank/DDBJ whole genome shotgun (WGS) entry which is preliminary data.</text>
</comment>
<dbReference type="InterPro" id="IPR005312">
    <property type="entry name" value="DUF1759"/>
</dbReference>
<dbReference type="GO" id="GO:0003676">
    <property type="term" value="F:nucleic acid binding"/>
    <property type="evidence" value="ECO:0007669"/>
    <property type="project" value="InterPro"/>
</dbReference>
<feature type="compositionally biased region" description="Basic and acidic residues" evidence="1">
    <location>
        <begin position="465"/>
        <end position="484"/>
    </location>
</feature>
<dbReference type="EMBL" id="LNIX01000013">
    <property type="protein sequence ID" value="OXA47180.1"/>
    <property type="molecule type" value="Genomic_DNA"/>
</dbReference>
<dbReference type="InterPro" id="IPR001878">
    <property type="entry name" value="Znf_CCHC"/>
</dbReference>
<dbReference type="SUPFAM" id="SSF53098">
    <property type="entry name" value="Ribonuclease H-like"/>
    <property type="match status" value="1"/>
</dbReference>
<dbReference type="STRING" id="158441.A0A226DQ21"/>
<dbReference type="SUPFAM" id="SSF56672">
    <property type="entry name" value="DNA/RNA polymerases"/>
    <property type="match status" value="1"/>
</dbReference>
<dbReference type="GO" id="GO:0071897">
    <property type="term" value="P:DNA biosynthetic process"/>
    <property type="evidence" value="ECO:0007669"/>
    <property type="project" value="UniProtKB-ARBA"/>
</dbReference>
<accession>A0A226DQ21</accession>
<dbReference type="Pfam" id="PF03564">
    <property type="entry name" value="DUF1759"/>
    <property type="match status" value="1"/>
</dbReference>
<gene>
    <name evidence="3" type="ORF">Fcan01_18001</name>
</gene>
<feature type="domain" description="Integrase catalytic" evidence="2">
    <location>
        <begin position="1522"/>
        <end position="1710"/>
    </location>
</feature>
<dbReference type="PANTHER" id="PTHR47331">
    <property type="entry name" value="PHD-TYPE DOMAIN-CONTAINING PROTEIN"/>
    <property type="match status" value="1"/>
</dbReference>
<feature type="compositionally biased region" description="Basic and acidic residues" evidence="1">
    <location>
        <begin position="87"/>
        <end position="99"/>
    </location>
</feature>
<dbReference type="Proteomes" id="UP000198287">
    <property type="component" value="Unassembled WGS sequence"/>
</dbReference>
<dbReference type="InterPro" id="IPR036397">
    <property type="entry name" value="RNaseH_sf"/>
</dbReference>
<evidence type="ECO:0000313" key="4">
    <source>
        <dbReference type="Proteomes" id="UP000198287"/>
    </source>
</evidence>
<dbReference type="Pfam" id="PF18701">
    <property type="entry name" value="DUF5641"/>
    <property type="match status" value="1"/>
</dbReference>
<dbReference type="InterPro" id="IPR040676">
    <property type="entry name" value="DUF5641"/>
</dbReference>
<dbReference type="SMART" id="SM00343">
    <property type="entry name" value="ZnF_C2HC"/>
    <property type="match status" value="3"/>
</dbReference>
<feature type="region of interest" description="Disordered" evidence="1">
    <location>
        <begin position="464"/>
        <end position="484"/>
    </location>
</feature>
<dbReference type="Gene3D" id="3.30.70.270">
    <property type="match status" value="1"/>
</dbReference>
<dbReference type="PANTHER" id="PTHR47331:SF1">
    <property type="entry name" value="GAG-LIKE PROTEIN"/>
    <property type="match status" value="1"/>
</dbReference>
<feature type="region of interest" description="Disordered" evidence="1">
    <location>
        <begin position="222"/>
        <end position="252"/>
    </location>
</feature>
<dbReference type="OrthoDB" id="416987at2759"/>
<dbReference type="InterPro" id="IPR041588">
    <property type="entry name" value="Integrase_H2C2"/>
</dbReference>
<dbReference type="OMA" id="NIRETEW"/>
<feature type="compositionally biased region" description="Pro residues" evidence="1">
    <location>
        <begin position="235"/>
        <end position="248"/>
    </location>
</feature>
<dbReference type="Gene3D" id="1.10.340.70">
    <property type="match status" value="1"/>
</dbReference>
<dbReference type="Gene3D" id="3.30.420.10">
    <property type="entry name" value="Ribonuclease H-like superfamily/Ribonuclease H"/>
    <property type="match status" value="1"/>
</dbReference>
<evidence type="ECO:0000256" key="1">
    <source>
        <dbReference type="SAM" id="MobiDB-lite"/>
    </source>
</evidence>
<dbReference type="PROSITE" id="PS50994">
    <property type="entry name" value="INTEGRASE"/>
    <property type="match status" value="1"/>
</dbReference>
<reference evidence="3 4" key="1">
    <citation type="submission" date="2015-12" db="EMBL/GenBank/DDBJ databases">
        <title>The genome of Folsomia candida.</title>
        <authorList>
            <person name="Faddeeva A."/>
            <person name="Derks M.F."/>
            <person name="Anvar Y."/>
            <person name="Smit S."/>
            <person name="Van Straalen N."/>
            <person name="Roelofs D."/>
        </authorList>
    </citation>
    <scope>NUCLEOTIDE SEQUENCE [LARGE SCALE GENOMIC DNA]</scope>
    <source>
        <strain evidence="3 4">VU population</strain>
        <tissue evidence="3">Whole body</tissue>
    </source>
</reference>
<keyword evidence="4" id="KW-1185">Reference proteome</keyword>
<dbReference type="InterPro" id="IPR043128">
    <property type="entry name" value="Rev_trsase/Diguanyl_cyclase"/>
</dbReference>
<dbReference type="InterPro" id="IPR012337">
    <property type="entry name" value="RNaseH-like_sf"/>
</dbReference>
<dbReference type="GO" id="GO:0042575">
    <property type="term" value="C:DNA polymerase complex"/>
    <property type="evidence" value="ECO:0007669"/>
    <property type="project" value="UniProtKB-ARBA"/>
</dbReference>
<feature type="compositionally biased region" description="Basic and acidic residues" evidence="1">
    <location>
        <begin position="27"/>
        <end position="55"/>
    </location>
</feature>
<dbReference type="InterPro" id="IPR043502">
    <property type="entry name" value="DNA/RNA_pol_sf"/>
</dbReference>
<proteinExistence type="predicted"/>
<sequence>MNEDGNDLRRSDREKREPDRFTPSTYERSKGERVVQEDLEGAAKGEESGTPKSEIKSQSLLGKMLNYTPFGRKKSSPSSSSVSSNTRRADAEAEHGQKIIDKENEILELEEELEFVGVEVASFETAIKSMQEKCDPTKTEYDPEAATDLKLDLKELMKRLLEKKTEYALKSVRTKGKIQRLKNDIIQLKRVMAADFAHIDEDEEQELGSDDERLREMEDNEKLNQYESSSVKVLTPPPAPVETPPPPVESNNNNQVLEMMAKALTTLAEKSSGSGSSTDRMIIRQTIGRDLPTFGGRAEEWPSFIASYRRTTQACGFSDAENIERLRKCLKGDAAKSVECMLVSPDGLAEVLETLEERFGQKEHIIKAMIAKLRQIPSVTHENPASMVEFGSAVTNLTAIIKSLGEDHHLQNPILLSDLEEKLPPIVRAQWKGKVIESGKVASLVSFTEWVKIQTKIAILMTPPRTEEKKSEKKSQQREKKVVEDDFPTAAGLISGQSDKQCPFCDKTNHTGRECFKGERMTLEQKKRIVKQKNLCYKCIKPKHQAKDCRYQQKCDLCGGAHVKMMCPDQQENKKPPLQTEDGAETTNSGANYSCRKDVLLKTLLVRALGPKRSTVVRLIFDEGSQQSNVGSTTISKIGCKLVGEEFSRNVLFGGSVTDCKKVKRFKVRIQSMNGKVERELILRETPTICGDIPRVPRGPWIRELQQKKIWISDLEQTAVDNPEVEILVGSDNWGHLVTGRPIVLSCGLVAVHTVFGWTLSGAVPGSKAKADSVAMTCTSLLTGDLNIPDMWSLESIGIQDCAQIKSKEEKEIATQQHFLKTVSRNEDGKRLISATAKLRSAGKFEEYEKIFKDWCREGIIEEVNSDVICDNVHYLPHRPVFKPNSKTTPVRPVFDASCKVNRNPSLNECLEKGPNLLELIPAILLRFREKKIGVIADIRKAFLMIEVKEQERDFLRFLWWEGQDIKNLKIYRHARVVFGVSCSPFLLGAVLKFHLENVDPELQPIARELLRSLYVDNCVLSVDSVDEYQEFKEKSVQILADAKMELRQWECSAGQGSGVGLPSGDCGLGAVGGAAQPLTGVLGIIWDKNQDSLKIEIPQDPLPPKLTKRNILSVAHKIFDPHPKSKSTWDEDLSGELREDFVTWWREVDELEKVSIPRHAFGEIGANLQLHTFSDASKNAYSAVIFLRSGSEEKNGVKIRILQAKSRVCPLKETSMNRLELLGCVIAALLASTVKEALSLTEVPTYYHCDSSNALAWIRKNDEWGTFVGNRVKEILTLTKVEDWRWVPGKKNPADLPSRGCSPSQLLKSKWWEGPGWLVQPEEFWVWEEEEPNMEEVMKEKKKSAAVNMTIGGDSRLWYIAHSSSYMKTVRVFARLVKFAKCYRTSKDQAKSDLTQEEVYAAENKLLKIVQEEGFGNEKQLISGIRVKADEDGVLRVQTKLIQREDTVSFRMPVLLPPKHPLVELLITEEHLKHHHAGVQFLLSKLREKYWIVQGRRVIKQVIGSCQRCKRFNSKAPNVQPAALPEDRVKDAKAFQITGIDLAGPFHLKNQSKTWMVLFTCAVYRCVHLELVHELSTDIFLLALDRFVSRRGRPTKIYTDNGTNFTGAENLFKALDWNKIQITTQLHRIQWIFNPPSAPWWGGWWERLIRSIKDLLKRMLGHSKLNYYELETFICEAEGVMNGRPLTYVSEDQEDLISLTPSMFLQDVTTVELPEMEVLNSNGLQKKYRELTALREELRLRFRKEYLSLLVQRGKVKKCEEFHLGDLVLVSCDNQKRIFWPIARIVELFPGKDGQVRVARVKTENGFLTRPCQRLYPLEVSSQVESLAFVSAKPKKMKKTLAAKQSPVVTVKNVPAKLEVVSRFGRKIVTPDRLGQK</sequence>
<protein>
    <submittedName>
        <fullName evidence="3">Pro-Pol polyprotein</fullName>
    </submittedName>
</protein>
<dbReference type="GO" id="GO:0015074">
    <property type="term" value="P:DNA integration"/>
    <property type="evidence" value="ECO:0007669"/>
    <property type="project" value="InterPro"/>
</dbReference>
<dbReference type="GO" id="GO:0008270">
    <property type="term" value="F:zinc ion binding"/>
    <property type="evidence" value="ECO:0007669"/>
    <property type="project" value="InterPro"/>
</dbReference>
<name>A0A226DQ21_FOLCA</name>
<evidence type="ECO:0000313" key="3">
    <source>
        <dbReference type="EMBL" id="OXA47180.1"/>
    </source>
</evidence>
<organism evidence="3 4">
    <name type="scientific">Folsomia candida</name>
    <name type="common">Springtail</name>
    <dbReference type="NCBI Taxonomy" id="158441"/>
    <lineage>
        <taxon>Eukaryota</taxon>
        <taxon>Metazoa</taxon>
        <taxon>Ecdysozoa</taxon>
        <taxon>Arthropoda</taxon>
        <taxon>Hexapoda</taxon>
        <taxon>Collembola</taxon>
        <taxon>Entomobryomorpha</taxon>
        <taxon>Isotomoidea</taxon>
        <taxon>Isotomidae</taxon>
        <taxon>Proisotominae</taxon>
        <taxon>Folsomia</taxon>
    </lineage>
</organism>
<feature type="region of interest" description="Disordered" evidence="1">
    <location>
        <begin position="1"/>
        <end position="99"/>
    </location>
</feature>
<dbReference type="InterPro" id="IPR008042">
    <property type="entry name" value="Retrotrans_Pao"/>
</dbReference>
<feature type="compositionally biased region" description="Basic and acidic residues" evidence="1">
    <location>
        <begin position="1"/>
        <end position="20"/>
    </location>
</feature>
<dbReference type="Pfam" id="PF17921">
    <property type="entry name" value="Integrase_H2C2"/>
    <property type="match status" value="1"/>
</dbReference>
<evidence type="ECO:0000259" key="2">
    <source>
        <dbReference type="PROSITE" id="PS50994"/>
    </source>
</evidence>